<sequence>MTFPHSTGNLSGHYPRPVIVNCISYKARQQLHIGNRELKTRSGDVKIFITILPTQCTAVVCSMWTDLMEKKICNLPIRVTENGEATMKQIDSESELDKYKVQ</sequence>
<reference evidence="1" key="2">
    <citation type="submission" date="2020-11" db="EMBL/GenBank/DDBJ databases">
        <authorList>
            <person name="McCartney M.A."/>
            <person name="Auch B."/>
            <person name="Kono T."/>
            <person name="Mallez S."/>
            <person name="Becker A."/>
            <person name="Gohl D.M."/>
            <person name="Silverstein K.A.T."/>
            <person name="Koren S."/>
            <person name="Bechman K.B."/>
            <person name="Herman A."/>
            <person name="Abrahante J.E."/>
            <person name="Garbe J."/>
        </authorList>
    </citation>
    <scope>NUCLEOTIDE SEQUENCE</scope>
    <source>
        <strain evidence="1">Duluth1</strain>
        <tissue evidence="1">Whole animal</tissue>
    </source>
</reference>
<protein>
    <submittedName>
        <fullName evidence="1">Uncharacterized protein</fullName>
    </submittedName>
</protein>
<keyword evidence="2" id="KW-1185">Reference proteome</keyword>
<dbReference type="Proteomes" id="UP000828390">
    <property type="component" value="Unassembled WGS sequence"/>
</dbReference>
<dbReference type="EMBL" id="JAIWYP010000008">
    <property type="protein sequence ID" value="KAH3786689.1"/>
    <property type="molecule type" value="Genomic_DNA"/>
</dbReference>
<proteinExistence type="predicted"/>
<dbReference type="AlphaFoldDB" id="A0A9D4EVV8"/>
<gene>
    <name evidence="1" type="ORF">DPMN_164798</name>
</gene>
<reference evidence="1" key="1">
    <citation type="journal article" date="2019" name="bioRxiv">
        <title>The Genome of the Zebra Mussel, Dreissena polymorpha: A Resource for Invasive Species Research.</title>
        <authorList>
            <person name="McCartney M.A."/>
            <person name="Auch B."/>
            <person name="Kono T."/>
            <person name="Mallez S."/>
            <person name="Zhang Y."/>
            <person name="Obille A."/>
            <person name="Becker A."/>
            <person name="Abrahante J.E."/>
            <person name="Garbe J."/>
            <person name="Badalamenti J.P."/>
            <person name="Herman A."/>
            <person name="Mangelson H."/>
            <person name="Liachko I."/>
            <person name="Sullivan S."/>
            <person name="Sone E.D."/>
            <person name="Koren S."/>
            <person name="Silverstein K.A.T."/>
            <person name="Beckman K.B."/>
            <person name="Gohl D.M."/>
        </authorList>
    </citation>
    <scope>NUCLEOTIDE SEQUENCE</scope>
    <source>
        <strain evidence="1">Duluth1</strain>
        <tissue evidence="1">Whole animal</tissue>
    </source>
</reference>
<name>A0A9D4EVV8_DREPO</name>
<comment type="caution">
    <text evidence="1">The sequence shown here is derived from an EMBL/GenBank/DDBJ whole genome shotgun (WGS) entry which is preliminary data.</text>
</comment>
<evidence type="ECO:0000313" key="2">
    <source>
        <dbReference type="Proteomes" id="UP000828390"/>
    </source>
</evidence>
<organism evidence="1 2">
    <name type="scientific">Dreissena polymorpha</name>
    <name type="common">Zebra mussel</name>
    <name type="synonym">Mytilus polymorpha</name>
    <dbReference type="NCBI Taxonomy" id="45954"/>
    <lineage>
        <taxon>Eukaryota</taxon>
        <taxon>Metazoa</taxon>
        <taxon>Spiralia</taxon>
        <taxon>Lophotrochozoa</taxon>
        <taxon>Mollusca</taxon>
        <taxon>Bivalvia</taxon>
        <taxon>Autobranchia</taxon>
        <taxon>Heteroconchia</taxon>
        <taxon>Euheterodonta</taxon>
        <taxon>Imparidentia</taxon>
        <taxon>Neoheterodontei</taxon>
        <taxon>Myida</taxon>
        <taxon>Dreissenoidea</taxon>
        <taxon>Dreissenidae</taxon>
        <taxon>Dreissena</taxon>
    </lineage>
</organism>
<accession>A0A9D4EVV8</accession>
<evidence type="ECO:0000313" key="1">
    <source>
        <dbReference type="EMBL" id="KAH3786689.1"/>
    </source>
</evidence>